<keyword evidence="2" id="KW-1133">Transmembrane helix</keyword>
<gene>
    <name evidence="3" type="ORF">LTR24_001329</name>
</gene>
<proteinExistence type="predicted"/>
<feature type="region of interest" description="Disordered" evidence="1">
    <location>
        <begin position="317"/>
        <end position="337"/>
    </location>
</feature>
<name>A0ABR0KLA4_9EURO</name>
<feature type="region of interest" description="Disordered" evidence="1">
    <location>
        <begin position="47"/>
        <end position="92"/>
    </location>
</feature>
<feature type="transmembrane region" description="Helical" evidence="2">
    <location>
        <begin position="134"/>
        <end position="156"/>
    </location>
</feature>
<accession>A0ABR0KLA4</accession>
<protein>
    <submittedName>
        <fullName evidence="3">Uncharacterized protein</fullName>
    </submittedName>
</protein>
<dbReference type="Proteomes" id="UP001345013">
    <property type="component" value="Unassembled WGS sequence"/>
</dbReference>
<feature type="compositionally biased region" description="Basic and acidic residues" evidence="1">
    <location>
        <begin position="317"/>
        <end position="326"/>
    </location>
</feature>
<evidence type="ECO:0000313" key="3">
    <source>
        <dbReference type="EMBL" id="KAK5099670.1"/>
    </source>
</evidence>
<evidence type="ECO:0000256" key="2">
    <source>
        <dbReference type="SAM" id="Phobius"/>
    </source>
</evidence>
<keyword evidence="4" id="KW-1185">Reference proteome</keyword>
<evidence type="ECO:0000256" key="1">
    <source>
        <dbReference type="SAM" id="MobiDB-lite"/>
    </source>
</evidence>
<sequence length="337" mass="38447">MECAAKQAASARVLQALSQPCRNQSSSISSIHRQHLSAHRYPLHPTSARRYASSSASDPPPKPKQVVLEKPDKFRPPSHAARRNARSTTGMYGGGAAFNQEMSEAERLRSMQKKYPHMFPNEGTTMHWFLTTKWVHVFISLAVLLTLAFTSLVSTWSQTSPYAHLIPPLNMLFFSPFSYISEVWSVYRLHLEYNTAKTAERRRQNILDAQKRRLYRRAHGMEDLTADEVSGPDVRGLVEWDDGLTNRERERGGVYQSEMMGARMQDMGPLPGESYTELIQRKRGEQAEAAARKVGEKARAQEEAARAEEERLVRIGAKRPEEQQERPRRKVWLGIWG</sequence>
<evidence type="ECO:0000313" key="4">
    <source>
        <dbReference type="Proteomes" id="UP001345013"/>
    </source>
</evidence>
<keyword evidence="2" id="KW-0472">Membrane</keyword>
<comment type="caution">
    <text evidence="3">The sequence shown here is derived from an EMBL/GenBank/DDBJ whole genome shotgun (WGS) entry which is preliminary data.</text>
</comment>
<reference evidence="3 4" key="1">
    <citation type="submission" date="2023-08" db="EMBL/GenBank/DDBJ databases">
        <title>Black Yeasts Isolated from many extreme environments.</title>
        <authorList>
            <person name="Coleine C."/>
            <person name="Stajich J.E."/>
            <person name="Selbmann L."/>
        </authorList>
    </citation>
    <scope>NUCLEOTIDE SEQUENCE [LARGE SCALE GENOMIC DNA]</scope>
    <source>
        <strain evidence="3 4">CCFEE 5885</strain>
    </source>
</reference>
<organism evidence="3 4">
    <name type="scientific">Lithohypha guttulata</name>
    <dbReference type="NCBI Taxonomy" id="1690604"/>
    <lineage>
        <taxon>Eukaryota</taxon>
        <taxon>Fungi</taxon>
        <taxon>Dikarya</taxon>
        <taxon>Ascomycota</taxon>
        <taxon>Pezizomycotina</taxon>
        <taxon>Eurotiomycetes</taxon>
        <taxon>Chaetothyriomycetidae</taxon>
        <taxon>Chaetothyriales</taxon>
        <taxon>Trichomeriaceae</taxon>
        <taxon>Lithohypha</taxon>
    </lineage>
</organism>
<keyword evidence="2" id="KW-0812">Transmembrane</keyword>
<feature type="region of interest" description="Disordered" evidence="1">
    <location>
        <begin position="1"/>
        <end position="35"/>
    </location>
</feature>
<dbReference type="EMBL" id="JAVRRG010000009">
    <property type="protein sequence ID" value="KAK5099670.1"/>
    <property type="molecule type" value="Genomic_DNA"/>
</dbReference>
<feature type="compositionally biased region" description="Low complexity" evidence="1">
    <location>
        <begin position="47"/>
        <end position="57"/>
    </location>
</feature>